<evidence type="ECO:0000313" key="2">
    <source>
        <dbReference type="Proteomes" id="UP000322225"/>
    </source>
</evidence>
<protein>
    <submittedName>
        <fullName evidence="1">Uncharacterized protein</fullName>
    </submittedName>
</protein>
<accession>A0A5M6C0U9</accession>
<dbReference type="RefSeq" id="XP_031861694.1">
    <property type="nucleotide sequence ID" value="XM_032004092.1"/>
</dbReference>
<keyword evidence="2" id="KW-1185">Reference proteome</keyword>
<reference evidence="1" key="2">
    <citation type="submission" date="2024-01" db="EMBL/GenBank/DDBJ databases">
        <title>Comparative genomics of Cryptococcus and Kwoniella reveals pathogenesis evolution and contrasting modes of karyotype evolution via chromosome fusion or intercentromeric recombination.</title>
        <authorList>
            <person name="Coelho M.A."/>
            <person name="David-Palma M."/>
            <person name="Shea T."/>
            <person name="Bowers K."/>
            <person name="McGinley-Smith S."/>
            <person name="Mohammad A.W."/>
            <person name="Gnirke A."/>
            <person name="Yurkov A.M."/>
            <person name="Nowrousian M."/>
            <person name="Sun S."/>
            <person name="Cuomo C.A."/>
            <person name="Heitman J."/>
        </authorList>
    </citation>
    <scope>NUCLEOTIDE SEQUENCE</scope>
    <source>
        <strain evidence="1">CBS 12478</strain>
    </source>
</reference>
<dbReference type="AlphaFoldDB" id="A0A5M6C0U9"/>
<dbReference type="KEGG" id="ksn:43588223"/>
<gene>
    <name evidence="1" type="ORF">CI109_104163</name>
</gene>
<evidence type="ECO:0000313" key="1">
    <source>
        <dbReference type="EMBL" id="WWD19699.1"/>
    </source>
</evidence>
<name>A0A5M6C0U9_9TREE</name>
<dbReference type="Proteomes" id="UP000322225">
    <property type="component" value="Chromosome 7"/>
</dbReference>
<dbReference type="GeneID" id="43588223"/>
<organism evidence="1 2">
    <name type="scientific">Kwoniella shandongensis</name>
    <dbReference type="NCBI Taxonomy" id="1734106"/>
    <lineage>
        <taxon>Eukaryota</taxon>
        <taxon>Fungi</taxon>
        <taxon>Dikarya</taxon>
        <taxon>Basidiomycota</taxon>
        <taxon>Agaricomycotina</taxon>
        <taxon>Tremellomycetes</taxon>
        <taxon>Tremellales</taxon>
        <taxon>Cryptococcaceae</taxon>
        <taxon>Kwoniella</taxon>
    </lineage>
</organism>
<reference evidence="1" key="1">
    <citation type="submission" date="2017-08" db="EMBL/GenBank/DDBJ databases">
        <authorList>
            <person name="Cuomo C."/>
            <person name="Billmyre B."/>
            <person name="Heitman J."/>
        </authorList>
    </citation>
    <scope>NUCLEOTIDE SEQUENCE</scope>
    <source>
        <strain evidence="1">CBS 12478</strain>
    </source>
</reference>
<dbReference type="EMBL" id="CP144057">
    <property type="protein sequence ID" value="WWD19699.1"/>
    <property type="molecule type" value="Genomic_DNA"/>
</dbReference>
<proteinExistence type="predicted"/>
<sequence length="342" mass="39296">MPCSVAQGIKRLRLDIEGARKVLTAEPGCIGHNWSILTSFLSRLTSLEELVIARVPPICLHGGPSHYTEHLQTPNHVFLPRLSALSVETVDPPRTNHNLDQISERWSKMNNEAELPIETLFVRITVGDRREEIDILDVISSSFPNIRHLSITSYDILHEEDEDNEDPWPRMIGQIIHFISGTALWIPPNSGHFTTMEEFSRRLAPMSYLAVIDIPILFLYREHRPQQLVERRSTPRTHASASALRTWQHSSKFRQYEDGMRKAMSEAAQVLVNTVPTLTSGNFWEPVKFEYTSEHRWEAIEWHIWLWRLDGDAQPMIAVNETPRIVTHDFVTNHDGMIDCSG</sequence>